<proteinExistence type="predicted"/>
<dbReference type="InterPro" id="IPR046906">
    <property type="entry name" value="Mab-21_HhH/H2TH-like"/>
</dbReference>
<name>A0ABD3XR30_SINWO</name>
<organism evidence="2 3">
    <name type="scientific">Sinanodonta woodiana</name>
    <name type="common">Chinese pond mussel</name>
    <name type="synonym">Anodonta woodiana</name>
    <dbReference type="NCBI Taxonomy" id="1069815"/>
    <lineage>
        <taxon>Eukaryota</taxon>
        <taxon>Metazoa</taxon>
        <taxon>Spiralia</taxon>
        <taxon>Lophotrochozoa</taxon>
        <taxon>Mollusca</taxon>
        <taxon>Bivalvia</taxon>
        <taxon>Autobranchia</taxon>
        <taxon>Heteroconchia</taxon>
        <taxon>Palaeoheterodonta</taxon>
        <taxon>Unionida</taxon>
        <taxon>Unionoidea</taxon>
        <taxon>Unionidae</taxon>
        <taxon>Unioninae</taxon>
        <taxon>Sinanodonta</taxon>
    </lineage>
</organism>
<gene>
    <name evidence="2" type="ORF">ACJMK2_000888</name>
</gene>
<protein>
    <recommendedName>
        <fullName evidence="1">Mab-21-like HhH/H2TH-like domain-containing protein</fullName>
    </recommendedName>
</protein>
<evidence type="ECO:0000259" key="1">
    <source>
        <dbReference type="Pfam" id="PF20266"/>
    </source>
</evidence>
<dbReference type="Proteomes" id="UP001634394">
    <property type="component" value="Unassembled WGS sequence"/>
</dbReference>
<dbReference type="Gene3D" id="1.10.1410.40">
    <property type="match status" value="1"/>
</dbReference>
<comment type="caution">
    <text evidence="2">The sequence shown here is derived from an EMBL/GenBank/DDBJ whole genome shotgun (WGS) entry which is preliminary data.</text>
</comment>
<reference evidence="2 3" key="1">
    <citation type="submission" date="2024-11" db="EMBL/GenBank/DDBJ databases">
        <title>Chromosome-level genome assembly of the freshwater bivalve Anodonta woodiana.</title>
        <authorList>
            <person name="Chen X."/>
        </authorList>
    </citation>
    <scope>NUCLEOTIDE SEQUENCE [LARGE SCALE GENOMIC DNA]</scope>
    <source>
        <strain evidence="2">MN2024</strain>
        <tissue evidence="2">Gills</tissue>
    </source>
</reference>
<evidence type="ECO:0000313" key="2">
    <source>
        <dbReference type="EMBL" id="KAL3888522.1"/>
    </source>
</evidence>
<dbReference type="Pfam" id="PF20266">
    <property type="entry name" value="Mab-21_C"/>
    <property type="match status" value="1"/>
</dbReference>
<feature type="domain" description="Mab-21-like HhH/H2TH-like" evidence="1">
    <location>
        <begin position="6"/>
        <end position="50"/>
    </location>
</feature>
<accession>A0ABD3XR30</accession>
<dbReference type="EMBL" id="JBJQND010000001">
    <property type="protein sequence ID" value="KAL3888522.1"/>
    <property type="molecule type" value="Genomic_DNA"/>
</dbReference>
<keyword evidence="3" id="KW-1185">Reference proteome</keyword>
<evidence type="ECO:0000313" key="3">
    <source>
        <dbReference type="Proteomes" id="UP001634394"/>
    </source>
</evidence>
<dbReference type="AlphaFoldDB" id="A0ABD3XR30"/>
<sequence length="354" mass="40326">MELNTREMWQMKYLVDRVIKSVLFLKECISTRYVPHYFIPENNIVHGKVNFKMKAELVKDLSDFASILIDLCNKPEQLTQFLFGNIAIIDMCLDTKLSLYYAIFADSLCHSENGNFCTNLEHYCQHVETFHGSLISIFNILLEGNLFNVLHKTLLKCISEPELQDEHCQYKSELNLLLQNLSKCGGFSGKVITAEINYMLGQPDKCIGIITEALTMDTATALKGENDIKNRASEELVGIFRRRSVMSLSQFLRTYLITPIILSEDHIGVLRQLLQQDIFETLRDRPINVDSLPYACFLLTLAFHSLSRAEMAAEAVNTLICMLVEEPSKLDYKEAAMCLLDYVVNLTSLPGRVV</sequence>